<proteinExistence type="predicted"/>
<dbReference type="Proteomes" id="UP000001058">
    <property type="component" value="Unassembled WGS sequence"/>
</dbReference>
<evidence type="ECO:0000313" key="2">
    <source>
        <dbReference type="Proteomes" id="UP000001058"/>
    </source>
</evidence>
<evidence type="ECO:0000313" key="1">
    <source>
        <dbReference type="EMBL" id="EFJ51682.1"/>
    </source>
</evidence>
<reference evidence="1 2" key="1">
    <citation type="journal article" date="2010" name="Science">
        <title>Genomic analysis of organismal complexity in the multicellular green alga Volvox carteri.</title>
        <authorList>
            <person name="Prochnik S.E."/>
            <person name="Umen J."/>
            <person name="Nedelcu A.M."/>
            <person name="Hallmann A."/>
            <person name="Miller S.M."/>
            <person name="Nishii I."/>
            <person name="Ferris P."/>
            <person name="Kuo A."/>
            <person name="Mitros T."/>
            <person name="Fritz-Laylin L.K."/>
            <person name="Hellsten U."/>
            <person name="Chapman J."/>
            <person name="Simakov O."/>
            <person name="Rensing S.A."/>
            <person name="Terry A."/>
            <person name="Pangilinan J."/>
            <person name="Kapitonov V."/>
            <person name="Jurka J."/>
            <person name="Salamov A."/>
            <person name="Shapiro H."/>
            <person name="Schmutz J."/>
            <person name="Grimwood J."/>
            <person name="Lindquist E."/>
            <person name="Lucas S."/>
            <person name="Grigoriev I.V."/>
            <person name="Schmitt R."/>
            <person name="Kirk D."/>
            <person name="Rokhsar D.S."/>
        </authorList>
    </citation>
    <scope>NUCLEOTIDE SEQUENCE [LARGE SCALE GENOMIC DNA]</scope>
    <source>
        <strain evidence="2">f. Nagariensis / Eve</strain>
    </source>
</reference>
<dbReference type="EMBL" id="GL378326">
    <property type="protein sequence ID" value="EFJ51682.1"/>
    <property type="molecule type" value="Genomic_DNA"/>
</dbReference>
<keyword evidence="2" id="KW-1185">Reference proteome</keyword>
<dbReference type="KEGG" id="vcn:VOLCADRAFT_87363"/>
<protein>
    <submittedName>
        <fullName evidence="1">Uncharacterized protein</fullName>
    </submittedName>
</protein>
<organism evidence="2">
    <name type="scientific">Volvox carteri f. nagariensis</name>
    <dbReference type="NCBI Taxonomy" id="3068"/>
    <lineage>
        <taxon>Eukaryota</taxon>
        <taxon>Viridiplantae</taxon>
        <taxon>Chlorophyta</taxon>
        <taxon>core chlorophytes</taxon>
        <taxon>Chlorophyceae</taxon>
        <taxon>CS clade</taxon>
        <taxon>Chlamydomonadales</taxon>
        <taxon>Volvocaceae</taxon>
        <taxon>Volvox</taxon>
    </lineage>
</organism>
<gene>
    <name evidence="1" type="ORF">VOLCADRAFT_87363</name>
</gene>
<dbReference type="GeneID" id="9620055"/>
<dbReference type="RefSeq" id="XP_002947092.1">
    <property type="nucleotide sequence ID" value="XM_002947046.1"/>
</dbReference>
<sequence>MVITRNGRGRNRAVLLRQCVGLGRRRESATLNPTLAYYQSWVYREAGLRGYRAANGPPIGATLQRCWSKVDAIPSPSGVDAACGKVTTGRTQSGRASINLRATSAQLAQQSGLRSDGNGQTALKAPLHSTRARGGHRGAAARAAPSATHMYDTTSTHNGGWGHLLVATPPAALAALKACLSESFKVTCSRSERIFVSINDIHAQANIQHEGRPHAPDQGHLQWQWWRWRLPIRPSLERFEE</sequence>
<accession>D8TL57</accession>
<dbReference type="InParanoid" id="D8TL57"/>
<name>D8TL57_VOLCA</name>
<dbReference type="AlphaFoldDB" id="D8TL57"/>